<dbReference type="Proteomes" id="UP000228770">
    <property type="component" value="Unassembled WGS sequence"/>
</dbReference>
<dbReference type="EMBL" id="PFUA01000069">
    <property type="protein sequence ID" value="PJB49852.1"/>
    <property type="molecule type" value="Genomic_DNA"/>
</dbReference>
<gene>
    <name evidence="2" type="ORF">CO102_02750</name>
</gene>
<feature type="compositionally biased region" description="Basic and acidic residues" evidence="1">
    <location>
        <begin position="12"/>
        <end position="21"/>
    </location>
</feature>
<sequence>MPFNIPPIADRVNPRRERVGREPAPVSLEPILCAVLNYISRGKKYEGNNLVDRLKTQDGFLEAVRYIENIEGVNLQTITADMLLVFLKKGTTKEARGALASIESLAGEYTT</sequence>
<organism evidence="2 3">
    <name type="scientific">Candidatus Brennerbacteria bacterium CG_4_9_14_3_um_filter_43_9</name>
    <dbReference type="NCBI Taxonomy" id="1974522"/>
    <lineage>
        <taxon>Bacteria</taxon>
        <taxon>Candidatus Brenneribacteriota</taxon>
    </lineage>
</organism>
<evidence type="ECO:0000313" key="3">
    <source>
        <dbReference type="Proteomes" id="UP000228770"/>
    </source>
</evidence>
<protein>
    <submittedName>
        <fullName evidence="2">Uncharacterized protein</fullName>
    </submittedName>
</protein>
<proteinExistence type="predicted"/>
<name>A0A2M8C171_9BACT</name>
<dbReference type="AlphaFoldDB" id="A0A2M8C171"/>
<accession>A0A2M8C171</accession>
<feature type="region of interest" description="Disordered" evidence="1">
    <location>
        <begin position="1"/>
        <end position="22"/>
    </location>
</feature>
<evidence type="ECO:0000313" key="2">
    <source>
        <dbReference type="EMBL" id="PJB49852.1"/>
    </source>
</evidence>
<comment type="caution">
    <text evidence="2">The sequence shown here is derived from an EMBL/GenBank/DDBJ whole genome shotgun (WGS) entry which is preliminary data.</text>
</comment>
<evidence type="ECO:0000256" key="1">
    <source>
        <dbReference type="SAM" id="MobiDB-lite"/>
    </source>
</evidence>
<reference evidence="3" key="1">
    <citation type="submission" date="2017-09" db="EMBL/GenBank/DDBJ databases">
        <title>Depth-based differentiation of microbial function through sediment-hosted aquifers and enrichment of novel symbionts in the deep terrestrial subsurface.</title>
        <authorList>
            <person name="Probst A.J."/>
            <person name="Ladd B."/>
            <person name="Jarett J.K."/>
            <person name="Geller-Mcgrath D.E."/>
            <person name="Sieber C.M.K."/>
            <person name="Emerson J.B."/>
            <person name="Anantharaman K."/>
            <person name="Thomas B.C."/>
            <person name="Malmstrom R."/>
            <person name="Stieglmeier M."/>
            <person name="Klingl A."/>
            <person name="Woyke T."/>
            <person name="Ryan C.M."/>
            <person name="Banfield J.F."/>
        </authorList>
    </citation>
    <scope>NUCLEOTIDE SEQUENCE [LARGE SCALE GENOMIC DNA]</scope>
</reference>